<feature type="domain" description="Tryptophan synthase beta chain-like PALP" evidence="3">
    <location>
        <begin position="39"/>
        <end position="355"/>
    </location>
</feature>
<dbReference type="InterPro" id="IPR019871">
    <property type="entry name" value="DiNH2propionate_NH3-lyase_sub"/>
</dbReference>
<dbReference type="NCBIfam" id="TIGR03528">
    <property type="entry name" value="2_3_DAP_am_ly"/>
    <property type="match status" value="1"/>
</dbReference>
<dbReference type="AlphaFoldDB" id="A0A938X4B1"/>
<dbReference type="RefSeq" id="WP_204909303.1">
    <property type="nucleotide sequence ID" value="NZ_JACJLV010000029.1"/>
</dbReference>
<evidence type="ECO:0000313" key="4">
    <source>
        <dbReference type="EMBL" id="MBM6827279.1"/>
    </source>
</evidence>
<dbReference type="EMBL" id="JACJLV010000029">
    <property type="protein sequence ID" value="MBM6827279.1"/>
    <property type="molecule type" value="Genomic_DNA"/>
</dbReference>
<dbReference type="PANTHER" id="PTHR42937">
    <property type="match status" value="1"/>
</dbReference>
<organism evidence="4 5">
    <name type="scientific">Mordavella massiliensis</name>
    <dbReference type="NCBI Taxonomy" id="1871024"/>
    <lineage>
        <taxon>Bacteria</taxon>
        <taxon>Bacillati</taxon>
        <taxon>Bacillota</taxon>
        <taxon>Clostridia</taxon>
        <taxon>Eubacteriales</taxon>
        <taxon>Clostridiaceae</taxon>
        <taxon>Mordavella</taxon>
    </lineage>
</organism>
<keyword evidence="4" id="KW-0456">Lyase</keyword>
<comment type="cofactor">
    <cofactor evidence="1">
        <name>pyridoxal 5'-phosphate</name>
        <dbReference type="ChEBI" id="CHEBI:597326"/>
    </cofactor>
</comment>
<dbReference type="GO" id="GO:1901605">
    <property type="term" value="P:alpha-amino acid metabolic process"/>
    <property type="evidence" value="ECO:0007669"/>
    <property type="project" value="UniProtKB-ARBA"/>
</dbReference>
<keyword evidence="2" id="KW-0663">Pyridoxal phosphate</keyword>
<evidence type="ECO:0000256" key="2">
    <source>
        <dbReference type="ARBA" id="ARBA00022898"/>
    </source>
</evidence>
<dbReference type="InterPro" id="IPR010081">
    <property type="entry name" value="DiNH2opropionate_NH3_lyase"/>
</dbReference>
<dbReference type="GO" id="GO:0030170">
    <property type="term" value="F:pyridoxal phosphate binding"/>
    <property type="evidence" value="ECO:0007669"/>
    <property type="project" value="InterPro"/>
</dbReference>
<comment type="caution">
    <text evidence="4">The sequence shown here is derived from an EMBL/GenBank/DDBJ whole genome shotgun (WGS) entry which is preliminary data.</text>
</comment>
<evidence type="ECO:0000256" key="1">
    <source>
        <dbReference type="ARBA" id="ARBA00001933"/>
    </source>
</evidence>
<evidence type="ECO:0000259" key="3">
    <source>
        <dbReference type="Pfam" id="PF00291"/>
    </source>
</evidence>
<dbReference type="SUPFAM" id="SSF53686">
    <property type="entry name" value="Tryptophan synthase beta subunit-like PLP-dependent enzymes"/>
    <property type="match status" value="1"/>
</dbReference>
<protein>
    <submittedName>
        <fullName evidence="4">Diaminopropionate ammonia-lyase</fullName>
        <ecNumber evidence="4">4.3.1.15</ecNumber>
    </submittedName>
</protein>
<dbReference type="GO" id="GO:0008838">
    <property type="term" value="F:diaminopropionate ammonia-lyase activity"/>
    <property type="evidence" value="ECO:0007669"/>
    <property type="project" value="UniProtKB-EC"/>
</dbReference>
<gene>
    <name evidence="4" type="primary">dpaL</name>
    <name evidence="4" type="ORF">H6A13_09280</name>
</gene>
<dbReference type="CDD" id="cd00640">
    <property type="entry name" value="Trp-synth-beta_II"/>
    <property type="match status" value="1"/>
</dbReference>
<dbReference type="EC" id="4.3.1.15" evidence="4"/>
<proteinExistence type="predicted"/>
<dbReference type="Pfam" id="PF00291">
    <property type="entry name" value="PALP"/>
    <property type="match status" value="1"/>
</dbReference>
<dbReference type="Proteomes" id="UP000713880">
    <property type="component" value="Unassembled WGS sequence"/>
</dbReference>
<accession>A0A938X4B1</accession>
<reference evidence="4" key="2">
    <citation type="journal article" date="2021" name="Sci. Rep.">
        <title>The distribution of antibiotic resistance genes in chicken gut microbiota commensals.</title>
        <authorList>
            <person name="Juricova H."/>
            <person name="Matiasovicova J."/>
            <person name="Kubasova T."/>
            <person name="Cejkova D."/>
            <person name="Rychlik I."/>
        </authorList>
    </citation>
    <scope>NUCLEOTIDE SEQUENCE</scope>
    <source>
        <strain evidence="4">An420c</strain>
    </source>
</reference>
<name>A0A938X4B1_9CLOT</name>
<dbReference type="PANTHER" id="PTHR42937:SF1">
    <property type="entry name" value="DIAMINOPROPIONATE AMMONIA-LYASE"/>
    <property type="match status" value="1"/>
</dbReference>
<evidence type="ECO:0000313" key="5">
    <source>
        <dbReference type="Proteomes" id="UP000713880"/>
    </source>
</evidence>
<reference evidence="4" key="1">
    <citation type="submission" date="2020-08" db="EMBL/GenBank/DDBJ databases">
        <authorList>
            <person name="Cejkova D."/>
            <person name="Kubasova T."/>
            <person name="Jahodarova E."/>
            <person name="Rychlik I."/>
        </authorList>
    </citation>
    <scope>NUCLEOTIDE SEQUENCE</scope>
    <source>
        <strain evidence="4">An420c</strain>
    </source>
</reference>
<dbReference type="Gene3D" id="3.40.50.1100">
    <property type="match status" value="3"/>
</dbReference>
<dbReference type="InterPro" id="IPR036052">
    <property type="entry name" value="TrpB-like_PALP_sf"/>
</dbReference>
<dbReference type="InterPro" id="IPR001926">
    <property type="entry name" value="TrpB-like_PALP"/>
</dbReference>
<sequence>MNIHYAYRPLSPADDSRYLNRFDLAHARAAKNFHRSFPEYAPTPLWNLSAMAEKAGVASIHLKDESFRFGLDAFKVLGGSYCIARKIGELLDIPAEALSYKLLTSPAIREKTRSLTFVTATDGNHGRGVAWTAQKLGCKSVVYMPKGSSPERLEHIRKAGATASITDMNYDDAVRFANQQAREHGWIMLQDTAWEGYEDVPGWIMEGYLTLALEAYEQLQGEEPTHIFLQAGVGAFAGSAAGFFTSVLNRRPVITIVEPDKADCLYRTARANDGQIHFVTGDMDSMMAGLCCGEPCTIGWDVLSRCAEHYISMPDEIAASGMRLLADPDGSDPRIISGESGAASFGLAMALLLDESLAPLKEKIGLRADSRILCVSTEGATDLENYWKIIASGGKA</sequence>
<dbReference type="NCBIfam" id="NF006058">
    <property type="entry name" value="PRK08206.1"/>
    <property type="match status" value="1"/>
</dbReference>
<keyword evidence="5" id="KW-1185">Reference proteome</keyword>
<dbReference type="NCBIfam" id="TIGR01747">
    <property type="entry name" value="diampropi_NH3ly"/>
    <property type="match status" value="1"/>
</dbReference>